<evidence type="ECO:0000313" key="2">
    <source>
        <dbReference type="EMBL" id="EPC51954.1"/>
    </source>
</evidence>
<dbReference type="AlphaFoldDB" id="A0A829GEG9"/>
<evidence type="ECO:0008006" key="4">
    <source>
        <dbReference type="Google" id="ProtNLM"/>
    </source>
</evidence>
<comment type="caution">
    <text evidence="2">The sequence shown here is derived from an EMBL/GenBank/DDBJ whole genome shotgun (WGS) entry which is preliminary data.</text>
</comment>
<evidence type="ECO:0000313" key="3">
    <source>
        <dbReference type="Proteomes" id="UP000014316"/>
    </source>
</evidence>
<keyword evidence="1" id="KW-1133">Transmembrane helix</keyword>
<dbReference type="Proteomes" id="UP000014316">
    <property type="component" value="Unassembled WGS sequence"/>
</dbReference>
<gene>
    <name evidence="2" type="ORF">Lpp123_11541</name>
</gene>
<dbReference type="Pfam" id="PF06993">
    <property type="entry name" value="DUF1304"/>
    <property type="match status" value="1"/>
</dbReference>
<dbReference type="EMBL" id="ANJW01000685">
    <property type="protein sequence ID" value="EPC51954.1"/>
    <property type="molecule type" value="Genomic_DNA"/>
</dbReference>
<sequence length="155" mass="16746">MVIYVEGPYVQVSVPANAFRKTGNQFRLERNGGDTVSLISTLLVGLLGLLHLTIMALEMFGKPESQAENFSMPLAFVKQPNAQIALKNQGIYNGALAVVMLLSLILLHGTDQLITLRLLTGFVTVVGLYGGATVSKKIYFVQAIPGALTCLTLFF</sequence>
<dbReference type="PANTHER" id="PTHR38446:SF1">
    <property type="entry name" value="BLL0914 PROTEIN"/>
    <property type="match status" value="1"/>
</dbReference>
<dbReference type="PANTHER" id="PTHR38446">
    <property type="entry name" value="BLL0914 PROTEIN"/>
    <property type="match status" value="1"/>
</dbReference>
<keyword evidence="1" id="KW-0472">Membrane</keyword>
<feature type="transmembrane region" description="Helical" evidence="1">
    <location>
        <begin position="114"/>
        <end position="132"/>
    </location>
</feature>
<protein>
    <recommendedName>
        <fullName evidence="4">Integral membrane protein</fullName>
    </recommendedName>
</protein>
<evidence type="ECO:0000256" key="1">
    <source>
        <dbReference type="SAM" id="Phobius"/>
    </source>
</evidence>
<feature type="transmembrane region" description="Helical" evidence="1">
    <location>
        <begin position="36"/>
        <end position="57"/>
    </location>
</feature>
<dbReference type="InterPro" id="IPR009732">
    <property type="entry name" value="DUF1304"/>
</dbReference>
<proteinExistence type="predicted"/>
<accession>A0A829GEG9</accession>
<name>A0A829GEG9_LACPA</name>
<feature type="transmembrane region" description="Helical" evidence="1">
    <location>
        <begin position="90"/>
        <end position="107"/>
    </location>
</feature>
<keyword evidence="1" id="KW-0812">Transmembrane</keyword>
<organism evidence="2 3">
    <name type="scientific">Lacticaseibacillus paracasei subsp. paracasei Lpp123</name>
    <dbReference type="NCBI Taxonomy" id="1256201"/>
    <lineage>
        <taxon>Bacteria</taxon>
        <taxon>Bacillati</taxon>
        <taxon>Bacillota</taxon>
        <taxon>Bacilli</taxon>
        <taxon>Lactobacillales</taxon>
        <taxon>Lactobacillaceae</taxon>
        <taxon>Lacticaseibacillus</taxon>
    </lineage>
</organism>
<reference evidence="2 3" key="1">
    <citation type="journal article" date="2013" name="PLoS ONE">
        <title>Lactobacillus paracasei comparative genomics: towards species pan-genome definition and exploitation of diversity.</title>
        <authorList>
            <person name="Smokvina T."/>
            <person name="Wels M."/>
            <person name="Polka J."/>
            <person name="Chervaux C."/>
            <person name="Brisse S."/>
            <person name="Boekhorst J."/>
            <person name="van Hylckama Vlieg J.E."/>
            <person name="Siezen R.J."/>
        </authorList>
    </citation>
    <scope>NUCLEOTIDE SEQUENCE [LARGE SCALE GENOMIC DNA]</scope>
    <source>
        <strain evidence="2 3">Lpp123</strain>
    </source>
</reference>